<evidence type="ECO:0000259" key="6">
    <source>
        <dbReference type="PROSITE" id="PS50931"/>
    </source>
</evidence>
<dbReference type="InterPro" id="IPR017685">
    <property type="entry name" value="ArgP"/>
</dbReference>
<evidence type="ECO:0000256" key="5">
    <source>
        <dbReference type="ARBA" id="ARBA00023163"/>
    </source>
</evidence>
<gene>
    <name evidence="7" type="ORF">DIU77_012265</name>
    <name evidence="8" type="ORF">DIU77_11200</name>
</gene>
<protein>
    <submittedName>
        <fullName evidence="8">LysR family transcriptional regulator ArgP</fullName>
    </submittedName>
</protein>
<dbReference type="PANTHER" id="PTHR30579:SF2">
    <property type="entry name" value="HTH-TYPE TRANSCRIPTIONAL REGULATOR ARGP"/>
    <property type="match status" value="1"/>
</dbReference>
<dbReference type="SUPFAM" id="SSF53850">
    <property type="entry name" value="Periplasmic binding protein-like II"/>
    <property type="match status" value="1"/>
</dbReference>
<organism evidence="8">
    <name type="scientific">Thermocrispum agreste</name>
    <dbReference type="NCBI Taxonomy" id="37925"/>
    <lineage>
        <taxon>Bacteria</taxon>
        <taxon>Bacillati</taxon>
        <taxon>Actinomycetota</taxon>
        <taxon>Actinomycetes</taxon>
        <taxon>Pseudonocardiales</taxon>
        <taxon>Pseudonocardiaceae</taxon>
        <taxon>Thermocrispum</taxon>
    </lineage>
</organism>
<dbReference type="InterPro" id="IPR050176">
    <property type="entry name" value="LTTR"/>
</dbReference>
<evidence type="ECO:0000256" key="2">
    <source>
        <dbReference type="ARBA" id="ARBA00023015"/>
    </source>
</evidence>
<dbReference type="PROSITE" id="PS50931">
    <property type="entry name" value="HTH_LYSR"/>
    <property type="match status" value="1"/>
</dbReference>
<evidence type="ECO:0000256" key="3">
    <source>
        <dbReference type="ARBA" id="ARBA00023125"/>
    </source>
</evidence>
<evidence type="ECO:0000313" key="9">
    <source>
        <dbReference type="Proteomes" id="UP000249324"/>
    </source>
</evidence>
<reference evidence="7 9" key="3">
    <citation type="journal article" date="2021" name="BMC Genomics">
        <title>Genome-resolved metagenome and metatranscriptome analyses of thermophilic composting reveal key bacterial players and their metabolic interactions.</title>
        <authorList>
            <person name="Braga L.P.P."/>
            <person name="Pereira R.V."/>
            <person name="Martins L.F."/>
            <person name="Moura L.M.S."/>
            <person name="Sanchez F.B."/>
            <person name="Patane J.S.L."/>
            <person name="da Silva A.M."/>
            <person name="Setubal J.C."/>
        </authorList>
    </citation>
    <scope>NUCLEOTIDE SEQUENCE [LARGE SCALE GENOMIC DNA]</scope>
    <source>
        <strain evidence="7">ZC4RG45</strain>
    </source>
</reference>
<accession>A0A2W4L5F2</accession>
<dbReference type="GO" id="GO:0003700">
    <property type="term" value="F:DNA-binding transcription factor activity"/>
    <property type="evidence" value="ECO:0007669"/>
    <property type="project" value="InterPro"/>
</dbReference>
<keyword evidence="3" id="KW-0238">DNA-binding</keyword>
<dbReference type="Gene3D" id="3.40.190.290">
    <property type="match status" value="1"/>
</dbReference>
<evidence type="ECO:0000256" key="1">
    <source>
        <dbReference type="ARBA" id="ARBA00009437"/>
    </source>
</evidence>
<keyword evidence="2" id="KW-0805">Transcription regulation</keyword>
<dbReference type="EMBL" id="QGUI01000409">
    <property type="protein sequence ID" value="PZM96199.1"/>
    <property type="molecule type" value="Genomic_DNA"/>
</dbReference>
<dbReference type="Pfam" id="PF00126">
    <property type="entry name" value="HTH_1"/>
    <property type="match status" value="1"/>
</dbReference>
<sequence length="295" mass="32294">MRFHPAQLETLLAIAEDGSFEAAARRLHLTPSAVSQRIRALESAAGQVLVRRTTPAEITDAGAPLLRLAQQLRMLTAEAGAELGHDDVVELRVAVNADSLATWFRPVLSAIGRLRNTALQLAVEDEGHSHELLRRGEVLAAVTKEPRPVQGCNVEFLGSLRYRAAASPELLAEHQHGADVDWSAMPMLVFNEKDRLQDTVLAAHQASRPRVIHRVPSSADFFEAVRAGLGWGLIPVPQLVPALQHGDLVCIPGTGPVDVDLFWQRWRLRSPALDTLTDMVKAAARSEMHRQEDSA</sequence>
<reference evidence="7" key="2">
    <citation type="submission" date="2018-05" db="EMBL/GenBank/DDBJ databases">
        <authorList>
            <person name="Moura L."/>
            <person name="Setubal J.C."/>
        </authorList>
    </citation>
    <scope>NUCLEOTIDE SEQUENCE</scope>
    <source>
        <strain evidence="7">ZC4RG45</strain>
    </source>
</reference>
<reference evidence="8" key="1">
    <citation type="submission" date="2018-05" db="EMBL/GenBank/DDBJ databases">
        <authorList>
            <person name="Lanie J.A."/>
            <person name="Ng W.-L."/>
            <person name="Kazmierczak K.M."/>
            <person name="Andrzejewski T.M."/>
            <person name="Davidsen T.M."/>
            <person name="Wayne K.J."/>
            <person name="Tettelin H."/>
            <person name="Glass J.I."/>
            <person name="Rusch D."/>
            <person name="Podicherti R."/>
            <person name="Tsui H.-C.T."/>
            <person name="Winkler M.E."/>
        </authorList>
    </citation>
    <scope>NUCLEOTIDE SEQUENCE</scope>
    <source>
        <strain evidence="8">ZC4RG45</strain>
    </source>
</reference>
<evidence type="ECO:0000256" key="4">
    <source>
        <dbReference type="ARBA" id="ARBA00023159"/>
    </source>
</evidence>
<feature type="domain" description="HTH lysR-type" evidence="6">
    <location>
        <begin position="1"/>
        <end position="59"/>
    </location>
</feature>
<comment type="caution">
    <text evidence="8">The sequence shown here is derived from an EMBL/GenBank/DDBJ whole genome shotgun (WGS) entry which is preliminary data.</text>
</comment>
<proteinExistence type="inferred from homology"/>
<dbReference type="PANTHER" id="PTHR30579">
    <property type="entry name" value="TRANSCRIPTIONAL REGULATOR"/>
    <property type="match status" value="1"/>
</dbReference>
<dbReference type="InterPro" id="IPR036388">
    <property type="entry name" value="WH-like_DNA-bd_sf"/>
</dbReference>
<reference evidence="7" key="4">
    <citation type="submission" date="2023-08" db="EMBL/GenBank/DDBJ databases">
        <authorList>
            <person name="Guima S.E.S."/>
            <person name="Martins L.F."/>
            <person name="Silva A.M."/>
            <person name="Setubal J.C."/>
        </authorList>
    </citation>
    <scope>NUCLEOTIDE SEQUENCE</scope>
    <source>
        <strain evidence="7">ZC4RG45</strain>
    </source>
</reference>
<dbReference type="InterPro" id="IPR005119">
    <property type="entry name" value="LysR_subst-bd"/>
</dbReference>
<dbReference type="GO" id="GO:0003677">
    <property type="term" value="F:DNA binding"/>
    <property type="evidence" value="ECO:0007669"/>
    <property type="project" value="UniProtKB-KW"/>
</dbReference>
<dbReference type="NCBIfam" id="NF002964">
    <property type="entry name" value="PRK03635.1"/>
    <property type="match status" value="1"/>
</dbReference>
<dbReference type="Pfam" id="PF03466">
    <property type="entry name" value="LysR_substrate"/>
    <property type="match status" value="1"/>
</dbReference>
<dbReference type="Proteomes" id="UP000249324">
    <property type="component" value="Unassembled WGS sequence"/>
</dbReference>
<dbReference type="EMBL" id="QGUI02000155">
    <property type="protein sequence ID" value="MFO7193009.1"/>
    <property type="molecule type" value="Genomic_DNA"/>
</dbReference>
<dbReference type="InterPro" id="IPR036390">
    <property type="entry name" value="WH_DNA-bd_sf"/>
</dbReference>
<dbReference type="NCBIfam" id="TIGR03298">
    <property type="entry name" value="argP"/>
    <property type="match status" value="1"/>
</dbReference>
<evidence type="ECO:0000313" key="8">
    <source>
        <dbReference type="EMBL" id="PZM96199.1"/>
    </source>
</evidence>
<evidence type="ECO:0000313" key="7">
    <source>
        <dbReference type="EMBL" id="MFO7193009.1"/>
    </source>
</evidence>
<keyword evidence="4" id="KW-0010">Activator</keyword>
<name>A0A2W4L5F2_9PSEU</name>
<keyword evidence="5" id="KW-0804">Transcription</keyword>
<dbReference type="Gene3D" id="1.10.10.10">
    <property type="entry name" value="Winged helix-like DNA-binding domain superfamily/Winged helix DNA-binding domain"/>
    <property type="match status" value="1"/>
</dbReference>
<dbReference type="SUPFAM" id="SSF46785">
    <property type="entry name" value="Winged helix' DNA-binding domain"/>
    <property type="match status" value="1"/>
</dbReference>
<dbReference type="InterPro" id="IPR000847">
    <property type="entry name" value="LysR_HTH_N"/>
</dbReference>
<dbReference type="AlphaFoldDB" id="A0A2W4L5F2"/>
<dbReference type="STRING" id="1111738.GCA_000427905_03518"/>
<comment type="similarity">
    <text evidence="1">Belongs to the LysR transcriptional regulatory family.</text>
</comment>